<sequence>MDKRQLRRRLMQTRQSLSLGDWREKSDRICAHLQAFPRFAAATTRLAYFSSRQEPDLSPLFGDGRRWGFPRCVEKSLLWHAWKPGEALSQGMFGIFEPHAALALLEPQQVDLLLVPCVGCDRLGYRLGYGGGYYDRLLASPDWQNKPTIGIVFDFAFLPQLPVDAWDRPLDAICTEQGIFELVPHSC</sequence>
<reference evidence="6" key="1">
    <citation type="submission" date="2016-09" db="EMBL/GenBank/DDBJ databases">
        <title>Draft genome of thermotolerant cyanobacterium Desertifilum sp. strain IPPAS B-1220.</title>
        <authorList>
            <person name="Sinetova M.A."/>
            <person name="Bolakhan K."/>
            <person name="Zayadan B.K."/>
            <person name="Mironov K.S."/>
            <person name="Ustinova V."/>
            <person name="Kupriyanova E.V."/>
            <person name="Sidorov R.A."/>
            <person name="Skrypnik A.N."/>
            <person name="Gogoleva N.E."/>
            <person name="Gogolev Y.V."/>
            <person name="Los D.A."/>
        </authorList>
    </citation>
    <scope>NUCLEOTIDE SEQUENCE [LARGE SCALE GENOMIC DNA]</scope>
    <source>
        <strain evidence="6">IPPAS B-1220</strain>
    </source>
</reference>
<protein>
    <recommendedName>
        <fullName evidence="5">5-formyltetrahydrofolate cyclo-ligase</fullName>
        <ecNumber evidence="5">6.3.3.2</ecNumber>
    </recommendedName>
</protein>
<comment type="similarity">
    <text evidence="1 5">Belongs to the 5-formyltetrahydrofolate cyclo-ligase family.</text>
</comment>
<evidence type="ECO:0000256" key="1">
    <source>
        <dbReference type="ARBA" id="ARBA00010638"/>
    </source>
</evidence>
<dbReference type="GO" id="GO:0035999">
    <property type="term" value="P:tetrahydrofolate interconversion"/>
    <property type="evidence" value="ECO:0007669"/>
    <property type="project" value="TreeGrafter"/>
</dbReference>
<organism evidence="6">
    <name type="scientific">Desertifilum tharense IPPAS B-1220</name>
    <dbReference type="NCBI Taxonomy" id="1781255"/>
    <lineage>
        <taxon>Bacteria</taxon>
        <taxon>Bacillati</taxon>
        <taxon>Cyanobacteriota</taxon>
        <taxon>Cyanophyceae</taxon>
        <taxon>Desertifilales</taxon>
        <taxon>Desertifilaceae</taxon>
        <taxon>Desertifilum</taxon>
    </lineage>
</organism>
<proteinExistence type="inferred from homology"/>
<dbReference type="RefSeq" id="WP_069965793.1">
    <property type="nucleotide sequence ID" value="NZ_CM124774.1"/>
</dbReference>
<evidence type="ECO:0000313" key="6">
    <source>
        <dbReference type="EMBL" id="OEJ76654.1"/>
    </source>
</evidence>
<dbReference type="InterPro" id="IPR037171">
    <property type="entry name" value="NagB/RpiA_transferase-like"/>
</dbReference>
<keyword evidence="3 4" id="KW-0067">ATP-binding</keyword>
<feature type="binding site" evidence="4">
    <location>
        <position position="54"/>
    </location>
    <ligand>
        <name>substrate</name>
    </ligand>
</feature>
<evidence type="ECO:0000256" key="5">
    <source>
        <dbReference type="RuleBase" id="RU361279"/>
    </source>
</evidence>
<dbReference type="Pfam" id="PF01812">
    <property type="entry name" value="5-FTHF_cyc-lig"/>
    <property type="match status" value="1"/>
</dbReference>
<dbReference type="STRING" id="1781255.BH720_03620"/>
<dbReference type="PANTHER" id="PTHR23407:SF1">
    <property type="entry name" value="5-FORMYLTETRAHYDROFOLATE CYCLO-LIGASE"/>
    <property type="match status" value="1"/>
</dbReference>
<accession>A0A1E5QPW5</accession>
<dbReference type="NCBIfam" id="TIGR02727">
    <property type="entry name" value="MTHFS_bact"/>
    <property type="match status" value="1"/>
</dbReference>
<dbReference type="AlphaFoldDB" id="A0A1E5QPW5"/>
<dbReference type="GO" id="GO:0046872">
    <property type="term" value="F:metal ion binding"/>
    <property type="evidence" value="ECO:0007669"/>
    <property type="project" value="UniProtKB-KW"/>
</dbReference>
<keyword evidence="5" id="KW-0479">Metal-binding</keyword>
<dbReference type="PIRSF" id="PIRSF006806">
    <property type="entry name" value="FTHF_cligase"/>
    <property type="match status" value="1"/>
</dbReference>
<dbReference type="InterPro" id="IPR002698">
    <property type="entry name" value="FTHF_cligase"/>
</dbReference>
<comment type="cofactor">
    <cofactor evidence="5">
        <name>Mg(2+)</name>
        <dbReference type="ChEBI" id="CHEBI:18420"/>
    </cofactor>
</comment>
<evidence type="ECO:0000256" key="4">
    <source>
        <dbReference type="PIRSR" id="PIRSR006806-1"/>
    </source>
</evidence>
<keyword evidence="6" id="KW-0436">Ligase</keyword>
<name>A0A1E5QPW5_9CYAN</name>
<feature type="binding site" evidence="4">
    <location>
        <begin position="126"/>
        <end position="134"/>
    </location>
    <ligand>
        <name>ATP</name>
        <dbReference type="ChEBI" id="CHEBI:30616"/>
    </ligand>
</feature>
<dbReference type="EMBL" id="MJGC01000035">
    <property type="protein sequence ID" value="OEJ76654.1"/>
    <property type="molecule type" value="Genomic_DNA"/>
</dbReference>
<dbReference type="OrthoDB" id="9801938at2"/>
<comment type="catalytic activity">
    <reaction evidence="5">
        <text>(6S)-5-formyl-5,6,7,8-tetrahydrofolate + ATP = (6R)-5,10-methenyltetrahydrofolate + ADP + phosphate</text>
        <dbReference type="Rhea" id="RHEA:10488"/>
        <dbReference type="ChEBI" id="CHEBI:30616"/>
        <dbReference type="ChEBI" id="CHEBI:43474"/>
        <dbReference type="ChEBI" id="CHEBI:57455"/>
        <dbReference type="ChEBI" id="CHEBI:57457"/>
        <dbReference type="ChEBI" id="CHEBI:456216"/>
        <dbReference type="EC" id="6.3.3.2"/>
    </reaction>
</comment>
<evidence type="ECO:0000256" key="2">
    <source>
        <dbReference type="ARBA" id="ARBA00022741"/>
    </source>
</evidence>
<dbReference type="GO" id="GO:0009396">
    <property type="term" value="P:folic acid-containing compound biosynthetic process"/>
    <property type="evidence" value="ECO:0007669"/>
    <property type="project" value="TreeGrafter"/>
</dbReference>
<keyword evidence="5" id="KW-0460">Magnesium</keyword>
<keyword evidence="2 4" id="KW-0547">Nucleotide-binding</keyword>
<dbReference type="Gene3D" id="3.40.50.10420">
    <property type="entry name" value="NagB/RpiA/CoA transferase-like"/>
    <property type="match status" value="1"/>
</dbReference>
<comment type="caution">
    <text evidence="6">The sequence shown here is derived from an EMBL/GenBank/DDBJ whole genome shotgun (WGS) entry which is preliminary data.</text>
</comment>
<feature type="binding site" evidence="4">
    <location>
        <begin position="3"/>
        <end position="7"/>
    </location>
    <ligand>
        <name>ATP</name>
        <dbReference type="ChEBI" id="CHEBI:30616"/>
    </ligand>
</feature>
<dbReference type="InterPro" id="IPR024185">
    <property type="entry name" value="FTHF_cligase-like_sf"/>
</dbReference>
<dbReference type="PANTHER" id="PTHR23407">
    <property type="entry name" value="ATPASE INHIBITOR/5-FORMYLTETRAHYDROFOLATE CYCLO-LIGASE"/>
    <property type="match status" value="1"/>
</dbReference>
<gene>
    <name evidence="6" type="ORF">BH720_03620</name>
</gene>
<dbReference type="EC" id="6.3.3.2" evidence="5"/>
<dbReference type="GO" id="GO:0005524">
    <property type="term" value="F:ATP binding"/>
    <property type="evidence" value="ECO:0007669"/>
    <property type="project" value="UniProtKB-KW"/>
</dbReference>
<evidence type="ECO:0000256" key="3">
    <source>
        <dbReference type="ARBA" id="ARBA00022840"/>
    </source>
</evidence>
<dbReference type="SUPFAM" id="SSF100950">
    <property type="entry name" value="NagB/RpiA/CoA transferase-like"/>
    <property type="match status" value="1"/>
</dbReference>
<dbReference type="GO" id="GO:0030272">
    <property type="term" value="F:5-formyltetrahydrofolate cyclo-ligase activity"/>
    <property type="evidence" value="ECO:0007669"/>
    <property type="project" value="UniProtKB-EC"/>
</dbReference>